<organism evidence="7">
    <name type="scientific">Harvfovirus sp</name>
    <dbReference type="NCBI Taxonomy" id="2487768"/>
    <lineage>
        <taxon>Viruses</taxon>
        <taxon>Varidnaviria</taxon>
        <taxon>Bamfordvirae</taxon>
        <taxon>Nucleocytoviricota</taxon>
        <taxon>Megaviricetes</taxon>
        <taxon>Imitervirales</taxon>
        <taxon>Mimiviridae</taxon>
        <taxon>Klosneuvirinae</taxon>
    </lineage>
</organism>
<evidence type="ECO:0000256" key="5">
    <source>
        <dbReference type="SAM" id="MobiDB-lite"/>
    </source>
</evidence>
<feature type="domain" description="UBC core" evidence="6">
    <location>
        <begin position="3"/>
        <end position="181"/>
    </location>
</feature>
<dbReference type="Pfam" id="PF00179">
    <property type="entry name" value="UQ_con"/>
    <property type="match status" value="1"/>
</dbReference>
<sequence>MTAAVKQLARDLKQLREEPLIGANAAPLDGDMLKWYAIVVGAEGTPYANVPIRFVLEFSDDYPNSAPKAFFDTFVRYIGGASYEVAGRMAVCLNIFGNFGHVHTEWKNMSEGWSPSYTVSTILVAMQGLMMSEMLSTSEDDIKRSIDGARAFQCKVTKHDGSDSKKWFPSVVLSQEELVAYNLEHGIKVKERKYNPLRDHYICYVKKSTFEDNVVLGYGVNIDNPKIGMLSSPFEYLSEEAFNDGIRRSSTNRGFTHWLPILIDTKQWHRISKLFFDNVMSIGKGINYGKIDPYETAVKICTSLMNTAVVEIMNNKNNLNANDKFIDGYFAVYRLLVQLVLEKPSVGAFIEGELGSFLKGYEKRVKALVPNLGELLIYLTVSKKFEWKNIAQVFVEECDARNVFWYAVGNYRNPAAHPELLDVSVSDMRAKKVFAATEISRNLVMFQVRFSEVARMLTFDVMDSNFGLAPDKLRSDVRGTYNEVGKVTDWSRYMRWLGLPEVTDDTRSQQLIDAVKRSEMNEYHKTASSKGKSKAAQHGKGRY</sequence>
<dbReference type="PROSITE" id="PS50127">
    <property type="entry name" value="UBC_2"/>
    <property type="match status" value="1"/>
</dbReference>
<protein>
    <recommendedName>
        <fullName evidence="2">E2 ubiquitin-conjugating enzyme</fullName>
        <ecNumber evidence="2">2.3.2.23</ecNumber>
    </recommendedName>
    <alternativeName>
        <fullName evidence="4">Ubiquitin carrier protein</fullName>
    </alternativeName>
    <alternativeName>
        <fullName evidence="3">Ubiquitin-protein ligase</fullName>
    </alternativeName>
</protein>
<dbReference type="InterPro" id="IPR016135">
    <property type="entry name" value="UBQ-conjugating_enzyme/RWD"/>
</dbReference>
<evidence type="ECO:0000256" key="2">
    <source>
        <dbReference type="ARBA" id="ARBA00012486"/>
    </source>
</evidence>
<gene>
    <name evidence="7" type="ORF">Harvfovirus4_27</name>
</gene>
<proteinExistence type="predicted"/>
<dbReference type="EC" id="2.3.2.23" evidence="2"/>
<dbReference type="SMART" id="SM00212">
    <property type="entry name" value="UBCc"/>
    <property type="match status" value="1"/>
</dbReference>
<dbReference type="Gene3D" id="3.10.110.10">
    <property type="entry name" value="Ubiquitin Conjugating Enzyme"/>
    <property type="match status" value="1"/>
</dbReference>
<evidence type="ECO:0000256" key="1">
    <source>
        <dbReference type="ARBA" id="ARBA00004906"/>
    </source>
</evidence>
<dbReference type="GO" id="GO:0016567">
    <property type="term" value="P:protein ubiquitination"/>
    <property type="evidence" value="ECO:0007669"/>
    <property type="project" value="UniProtKB-UniPathway"/>
</dbReference>
<evidence type="ECO:0000256" key="4">
    <source>
        <dbReference type="ARBA" id="ARBA00031729"/>
    </source>
</evidence>
<name>A0A3G5A4B4_9VIRU</name>
<reference evidence="7" key="1">
    <citation type="submission" date="2018-10" db="EMBL/GenBank/DDBJ databases">
        <title>Hidden diversity of soil giant viruses.</title>
        <authorList>
            <person name="Schulz F."/>
            <person name="Alteio L."/>
            <person name="Goudeau D."/>
            <person name="Ryan E.M."/>
            <person name="Malmstrom R.R."/>
            <person name="Blanchard J."/>
            <person name="Woyke T."/>
        </authorList>
    </citation>
    <scope>NUCLEOTIDE SEQUENCE</scope>
    <source>
        <strain evidence="7">HAV1</strain>
    </source>
</reference>
<feature type="compositionally biased region" description="Basic residues" evidence="5">
    <location>
        <begin position="531"/>
        <end position="543"/>
    </location>
</feature>
<dbReference type="PANTHER" id="PTHR24067">
    <property type="entry name" value="UBIQUITIN-CONJUGATING ENZYME E2"/>
    <property type="match status" value="1"/>
</dbReference>
<evidence type="ECO:0000259" key="6">
    <source>
        <dbReference type="PROSITE" id="PS50127"/>
    </source>
</evidence>
<dbReference type="UniPathway" id="UPA00143"/>
<dbReference type="SUPFAM" id="SSF54495">
    <property type="entry name" value="UBC-like"/>
    <property type="match status" value="1"/>
</dbReference>
<feature type="region of interest" description="Disordered" evidence="5">
    <location>
        <begin position="522"/>
        <end position="543"/>
    </location>
</feature>
<accession>A0A3G5A4B4</accession>
<evidence type="ECO:0000313" key="7">
    <source>
        <dbReference type="EMBL" id="AYV80663.1"/>
    </source>
</evidence>
<dbReference type="InterPro" id="IPR000608">
    <property type="entry name" value="UBC"/>
</dbReference>
<dbReference type="CDD" id="cd23955">
    <property type="entry name" value="UBCc_invertebrate"/>
    <property type="match status" value="1"/>
</dbReference>
<comment type="pathway">
    <text evidence="1">Protein modification; protein ubiquitination.</text>
</comment>
<dbReference type="GO" id="GO:0061631">
    <property type="term" value="F:ubiquitin conjugating enzyme activity"/>
    <property type="evidence" value="ECO:0007669"/>
    <property type="project" value="UniProtKB-EC"/>
</dbReference>
<dbReference type="InterPro" id="IPR050113">
    <property type="entry name" value="Ub_conjugating_enzyme"/>
</dbReference>
<dbReference type="EMBL" id="MK072246">
    <property type="protein sequence ID" value="AYV80663.1"/>
    <property type="molecule type" value="Genomic_DNA"/>
</dbReference>
<evidence type="ECO:0000256" key="3">
    <source>
        <dbReference type="ARBA" id="ARBA00030012"/>
    </source>
</evidence>